<dbReference type="STRING" id="35570.A0A1I8Q4A3"/>
<feature type="transmembrane region" description="Helical" evidence="8">
    <location>
        <begin position="22"/>
        <end position="44"/>
    </location>
</feature>
<keyword evidence="2 8" id="KW-1003">Cell membrane</keyword>
<dbReference type="GO" id="GO:0005886">
    <property type="term" value="C:plasma membrane"/>
    <property type="evidence" value="ECO:0007669"/>
    <property type="project" value="UniProtKB-SubCell"/>
</dbReference>
<keyword evidence="6 8" id="KW-0675">Receptor</keyword>
<comment type="function">
    <text evidence="8">Gustatory receptor which mediates acceptance or avoidance behavior, depending on its substrates.</text>
</comment>
<evidence type="ECO:0000256" key="2">
    <source>
        <dbReference type="ARBA" id="ARBA00022475"/>
    </source>
</evidence>
<dbReference type="Pfam" id="PF08395">
    <property type="entry name" value="7tm_7"/>
    <property type="match status" value="1"/>
</dbReference>
<dbReference type="VEuPathDB" id="VectorBase:SCAU013783"/>
<keyword evidence="4 8" id="KW-1133">Transmembrane helix</keyword>
<keyword evidence="10" id="KW-1185">Reference proteome</keyword>
<dbReference type="GO" id="GO:0043025">
    <property type="term" value="C:neuronal cell body"/>
    <property type="evidence" value="ECO:0007669"/>
    <property type="project" value="TreeGrafter"/>
</dbReference>
<dbReference type="AlphaFoldDB" id="A0A1I8Q4A3"/>
<dbReference type="InterPro" id="IPR013604">
    <property type="entry name" value="7TM_chemorcpt"/>
</dbReference>
<proteinExistence type="inferred from homology"/>
<dbReference type="GO" id="GO:0008049">
    <property type="term" value="P:male courtship behavior"/>
    <property type="evidence" value="ECO:0007669"/>
    <property type="project" value="TreeGrafter"/>
</dbReference>
<feature type="transmembrane region" description="Helical" evidence="8">
    <location>
        <begin position="87"/>
        <end position="108"/>
    </location>
</feature>
<feature type="transmembrane region" description="Helical" evidence="8">
    <location>
        <begin position="318"/>
        <end position="336"/>
    </location>
</feature>
<protein>
    <recommendedName>
        <fullName evidence="8">Gustatory receptor</fullName>
    </recommendedName>
</protein>
<name>A0A1I8Q4A3_STOCA</name>
<dbReference type="GO" id="GO:0007635">
    <property type="term" value="P:chemosensory behavior"/>
    <property type="evidence" value="ECO:0007669"/>
    <property type="project" value="TreeGrafter"/>
</dbReference>
<reference evidence="9" key="1">
    <citation type="submission" date="2020-05" db="UniProtKB">
        <authorList>
            <consortium name="EnsemblMetazoa"/>
        </authorList>
    </citation>
    <scope>IDENTIFICATION</scope>
    <source>
        <strain evidence="9">USDA</strain>
    </source>
</reference>
<comment type="subcellular location">
    <subcellularLocation>
        <location evidence="1 8">Cell membrane</location>
        <topology evidence="1 8">Multi-pass membrane protein</topology>
    </subcellularLocation>
</comment>
<dbReference type="GO" id="GO:0030424">
    <property type="term" value="C:axon"/>
    <property type="evidence" value="ECO:0007669"/>
    <property type="project" value="TreeGrafter"/>
</dbReference>
<evidence type="ECO:0000256" key="6">
    <source>
        <dbReference type="ARBA" id="ARBA00023170"/>
    </source>
</evidence>
<evidence type="ECO:0000256" key="5">
    <source>
        <dbReference type="ARBA" id="ARBA00023136"/>
    </source>
</evidence>
<dbReference type="GO" id="GO:0007165">
    <property type="term" value="P:signal transduction"/>
    <property type="evidence" value="ECO:0007669"/>
    <property type="project" value="UniProtKB-KW"/>
</dbReference>
<comment type="similarity">
    <text evidence="8">Belongs to the insect chemoreceptor superfamily. Gustatory receptor (GR) family.</text>
</comment>
<keyword evidence="3 8" id="KW-0812">Transmembrane</keyword>
<evidence type="ECO:0000313" key="10">
    <source>
        <dbReference type="Proteomes" id="UP000095300"/>
    </source>
</evidence>
<feature type="transmembrane region" description="Helical" evidence="8">
    <location>
        <begin position="203"/>
        <end position="222"/>
    </location>
</feature>
<evidence type="ECO:0000256" key="7">
    <source>
        <dbReference type="ARBA" id="ARBA00023224"/>
    </source>
</evidence>
<keyword evidence="5 8" id="KW-0472">Membrane</keyword>
<evidence type="ECO:0000256" key="1">
    <source>
        <dbReference type="ARBA" id="ARBA00004651"/>
    </source>
</evidence>
<dbReference type="EnsemblMetazoa" id="SCAU013783-RA">
    <property type="protein sequence ID" value="SCAU013783-PA"/>
    <property type="gene ID" value="SCAU013783"/>
</dbReference>
<dbReference type="PANTHER" id="PTHR21143:SF133">
    <property type="entry name" value="GUSTATORY AND PHEROMONE RECEPTOR 32A-RELATED"/>
    <property type="match status" value="1"/>
</dbReference>
<organism evidence="9 10">
    <name type="scientific">Stomoxys calcitrans</name>
    <name type="common">Stable fly</name>
    <name type="synonym">Conops calcitrans</name>
    <dbReference type="NCBI Taxonomy" id="35570"/>
    <lineage>
        <taxon>Eukaryota</taxon>
        <taxon>Metazoa</taxon>
        <taxon>Ecdysozoa</taxon>
        <taxon>Arthropoda</taxon>
        <taxon>Hexapoda</taxon>
        <taxon>Insecta</taxon>
        <taxon>Pterygota</taxon>
        <taxon>Neoptera</taxon>
        <taxon>Endopterygota</taxon>
        <taxon>Diptera</taxon>
        <taxon>Brachycera</taxon>
        <taxon>Muscomorpha</taxon>
        <taxon>Muscoidea</taxon>
        <taxon>Muscidae</taxon>
        <taxon>Stomoxys</taxon>
    </lineage>
</organism>
<keyword evidence="7 8" id="KW-0807">Transducer</keyword>
<feature type="transmembrane region" description="Helical" evidence="8">
    <location>
        <begin position="114"/>
        <end position="130"/>
    </location>
</feature>
<sequence length="353" mass="40771">MVIQGLSCAIGIFLQPLDNNFIISWFVAAFVLVSQIFTHMVMMWESLTKQQQHNAFLRHLNDIEVAFKLRLRMDIGKVKIMKKLTKALIILSIISVGGLIIFGVGVIISNDPGYFWWAIFAILAMRLRLLQGQFYVELLAHYVMSLNQKLNQVVRLKTKGDQPFLDTDNRNLRTLEYLNHIKELYSNIYEAFYCFNEIAQTSLFASTVSYFLDCTCHIYWSLLVMDKLLPTTSILFALATIIPLCTNLYKFCYVCQQVKEESRRTSVLVSRLAVADSPYTGLDLQQNYKALVYDFSLQLIHQHFVVTGKRFFNFDLQCIFGICVLILTHLIILIQFSKNYDISNTKNQSQTVN</sequence>
<dbReference type="GO" id="GO:0030425">
    <property type="term" value="C:dendrite"/>
    <property type="evidence" value="ECO:0007669"/>
    <property type="project" value="TreeGrafter"/>
</dbReference>
<comment type="caution">
    <text evidence="8">Lacks conserved residue(s) required for the propagation of feature annotation.</text>
</comment>
<evidence type="ECO:0000313" key="9">
    <source>
        <dbReference type="EnsemblMetazoa" id="SCAU013783-PA"/>
    </source>
</evidence>
<dbReference type="PANTHER" id="PTHR21143">
    <property type="entry name" value="INVERTEBRATE GUSTATORY RECEPTOR"/>
    <property type="match status" value="1"/>
</dbReference>
<accession>A0A1I8Q4A3</accession>
<evidence type="ECO:0000256" key="4">
    <source>
        <dbReference type="ARBA" id="ARBA00022989"/>
    </source>
</evidence>
<dbReference type="GO" id="GO:0050909">
    <property type="term" value="P:sensory perception of taste"/>
    <property type="evidence" value="ECO:0007669"/>
    <property type="project" value="InterPro"/>
</dbReference>
<feature type="transmembrane region" description="Helical" evidence="8">
    <location>
        <begin position="234"/>
        <end position="255"/>
    </location>
</feature>
<evidence type="ECO:0000256" key="3">
    <source>
        <dbReference type="ARBA" id="ARBA00022692"/>
    </source>
</evidence>
<dbReference type="Proteomes" id="UP000095300">
    <property type="component" value="Unassembled WGS sequence"/>
</dbReference>
<evidence type="ECO:0000256" key="8">
    <source>
        <dbReference type="RuleBase" id="RU363108"/>
    </source>
</evidence>